<dbReference type="AlphaFoldDB" id="A0AAN7B485"/>
<dbReference type="Proteomes" id="UP001301769">
    <property type="component" value="Unassembled WGS sequence"/>
</dbReference>
<accession>A0AAN7B485</accession>
<proteinExistence type="predicted"/>
<evidence type="ECO:0000256" key="1">
    <source>
        <dbReference type="SAM" id="SignalP"/>
    </source>
</evidence>
<reference evidence="2" key="1">
    <citation type="journal article" date="2023" name="Mol. Phylogenet. Evol.">
        <title>Genome-scale phylogeny and comparative genomics of the fungal order Sordariales.</title>
        <authorList>
            <person name="Hensen N."/>
            <person name="Bonometti L."/>
            <person name="Westerberg I."/>
            <person name="Brannstrom I.O."/>
            <person name="Guillou S."/>
            <person name="Cros-Aarteil S."/>
            <person name="Calhoun S."/>
            <person name="Haridas S."/>
            <person name="Kuo A."/>
            <person name="Mondo S."/>
            <person name="Pangilinan J."/>
            <person name="Riley R."/>
            <person name="LaButti K."/>
            <person name="Andreopoulos B."/>
            <person name="Lipzen A."/>
            <person name="Chen C."/>
            <person name="Yan M."/>
            <person name="Daum C."/>
            <person name="Ng V."/>
            <person name="Clum A."/>
            <person name="Steindorff A."/>
            <person name="Ohm R.A."/>
            <person name="Martin F."/>
            <person name="Silar P."/>
            <person name="Natvig D.O."/>
            <person name="Lalanne C."/>
            <person name="Gautier V."/>
            <person name="Ament-Velasquez S.L."/>
            <person name="Kruys A."/>
            <person name="Hutchinson M.I."/>
            <person name="Powell A.J."/>
            <person name="Barry K."/>
            <person name="Miller A.N."/>
            <person name="Grigoriev I.V."/>
            <person name="Debuchy R."/>
            <person name="Gladieux P."/>
            <person name="Hiltunen Thoren M."/>
            <person name="Johannesson H."/>
        </authorList>
    </citation>
    <scope>NUCLEOTIDE SEQUENCE</scope>
    <source>
        <strain evidence="2">PSN293</strain>
    </source>
</reference>
<evidence type="ECO:0000313" key="3">
    <source>
        <dbReference type="Proteomes" id="UP001301769"/>
    </source>
</evidence>
<reference evidence="2" key="2">
    <citation type="submission" date="2023-05" db="EMBL/GenBank/DDBJ databases">
        <authorList>
            <consortium name="Lawrence Berkeley National Laboratory"/>
            <person name="Steindorff A."/>
            <person name="Hensen N."/>
            <person name="Bonometti L."/>
            <person name="Westerberg I."/>
            <person name="Brannstrom I.O."/>
            <person name="Guillou S."/>
            <person name="Cros-Aarteil S."/>
            <person name="Calhoun S."/>
            <person name="Haridas S."/>
            <person name="Kuo A."/>
            <person name="Mondo S."/>
            <person name="Pangilinan J."/>
            <person name="Riley R."/>
            <person name="Labutti K."/>
            <person name="Andreopoulos B."/>
            <person name="Lipzen A."/>
            <person name="Chen C."/>
            <person name="Yanf M."/>
            <person name="Daum C."/>
            <person name="Ng V."/>
            <person name="Clum A."/>
            <person name="Ohm R."/>
            <person name="Martin F."/>
            <person name="Silar P."/>
            <person name="Natvig D."/>
            <person name="Lalanne C."/>
            <person name="Gautier V."/>
            <person name="Ament-Velasquez S.L."/>
            <person name="Kruys A."/>
            <person name="Hutchinson M.I."/>
            <person name="Powell A.J."/>
            <person name="Barry K."/>
            <person name="Miller A.N."/>
            <person name="Grigoriev I.V."/>
            <person name="Debuchy R."/>
            <person name="Gladieux P."/>
            <person name="Thoren M.H."/>
            <person name="Johannesson H."/>
        </authorList>
    </citation>
    <scope>NUCLEOTIDE SEQUENCE</scope>
    <source>
        <strain evidence="2">PSN293</strain>
    </source>
</reference>
<sequence>MQLPLILNTLLTACIIVSACKCVGSKDLTRACCRCGAGVIADSEDCPAWKIAQRLSNFANCCRELGAISDCPCPVGCVVAEKNPLRIAAGLKPLSEEEAKAIAESYLVQA</sequence>
<comment type="caution">
    <text evidence="2">The sequence shown here is derived from an EMBL/GenBank/DDBJ whole genome shotgun (WGS) entry which is preliminary data.</text>
</comment>
<feature type="signal peptide" evidence="1">
    <location>
        <begin position="1"/>
        <end position="19"/>
    </location>
</feature>
<protein>
    <submittedName>
        <fullName evidence="2">Uncharacterized protein</fullName>
    </submittedName>
</protein>
<evidence type="ECO:0000313" key="2">
    <source>
        <dbReference type="EMBL" id="KAK4209709.1"/>
    </source>
</evidence>
<keyword evidence="3" id="KW-1185">Reference proteome</keyword>
<feature type="chain" id="PRO_5042991494" evidence="1">
    <location>
        <begin position="20"/>
        <end position="110"/>
    </location>
</feature>
<dbReference type="EMBL" id="MU858196">
    <property type="protein sequence ID" value="KAK4209709.1"/>
    <property type="molecule type" value="Genomic_DNA"/>
</dbReference>
<gene>
    <name evidence="2" type="ORF">QBC37DRAFT_377774</name>
</gene>
<keyword evidence="1" id="KW-0732">Signal</keyword>
<organism evidence="2 3">
    <name type="scientific">Rhypophila decipiens</name>
    <dbReference type="NCBI Taxonomy" id="261697"/>
    <lineage>
        <taxon>Eukaryota</taxon>
        <taxon>Fungi</taxon>
        <taxon>Dikarya</taxon>
        <taxon>Ascomycota</taxon>
        <taxon>Pezizomycotina</taxon>
        <taxon>Sordariomycetes</taxon>
        <taxon>Sordariomycetidae</taxon>
        <taxon>Sordariales</taxon>
        <taxon>Naviculisporaceae</taxon>
        <taxon>Rhypophila</taxon>
    </lineage>
</organism>
<name>A0AAN7B485_9PEZI</name>